<protein>
    <submittedName>
        <fullName evidence="1">Uncharacterized protein</fullName>
    </submittedName>
</protein>
<organism evidence="1 2">
    <name type="scientific">Colletotrichum scovillei</name>
    <dbReference type="NCBI Taxonomy" id="1209932"/>
    <lineage>
        <taxon>Eukaryota</taxon>
        <taxon>Fungi</taxon>
        <taxon>Dikarya</taxon>
        <taxon>Ascomycota</taxon>
        <taxon>Pezizomycotina</taxon>
        <taxon>Sordariomycetes</taxon>
        <taxon>Hypocreomycetidae</taxon>
        <taxon>Glomerellales</taxon>
        <taxon>Glomerellaceae</taxon>
        <taxon>Colletotrichum</taxon>
        <taxon>Colletotrichum acutatum species complex</taxon>
    </lineage>
</organism>
<evidence type="ECO:0000313" key="2">
    <source>
        <dbReference type="Proteomes" id="UP000699042"/>
    </source>
</evidence>
<name>A0A9P7R1Q7_9PEZI</name>
<dbReference type="Proteomes" id="UP000699042">
    <property type="component" value="Unassembled WGS sequence"/>
</dbReference>
<keyword evidence="2" id="KW-1185">Reference proteome</keyword>
<evidence type="ECO:0000313" key="1">
    <source>
        <dbReference type="EMBL" id="KAG7045603.1"/>
    </source>
</evidence>
<sequence length="66" mass="7299">MPRAHALALACDDRASMRPGSRLLEVGKPLGPSLHLHFTAGRNTRIAHTHPFDIETRIKYPLAMPS</sequence>
<gene>
    <name evidence="1" type="ORF">JMJ77_009681</name>
</gene>
<comment type="caution">
    <text evidence="1">The sequence shown here is derived from an EMBL/GenBank/DDBJ whole genome shotgun (WGS) entry which is preliminary data.</text>
</comment>
<accession>A0A9P7R1Q7</accession>
<proteinExistence type="predicted"/>
<reference evidence="1" key="1">
    <citation type="submission" date="2021-05" db="EMBL/GenBank/DDBJ databases">
        <title>Comparative genomics of three Colletotrichum scovillei strains and genetic complementation revealed genes involved fungal growth and virulence on chili pepper.</title>
        <authorList>
            <person name="Hsieh D.-K."/>
            <person name="Chuang S.-C."/>
            <person name="Chen C.-Y."/>
            <person name="Chao Y.-T."/>
            <person name="Lu M.-Y.J."/>
            <person name="Lee M.-H."/>
            <person name="Shih M.-C."/>
        </authorList>
    </citation>
    <scope>NUCLEOTIDE SEQUENCE</scope>
    <source>
        <strain evidence="1">Coll-153</strain>
    </source>
</reference>
<feature type="non-terminal residue" evidence="1">
    <location>
        <position position="66"/>
    </location>
</feature>
<dbReference type="EMBL" id="JAESDN010000009">
    <property type="protein sequence ID" value="KAG7045603.1"/>
    <property type="molecule type" value="Genomic_DNA"/>
</dbReference>
<dbReference type="AlphaFoldDB" id="A0A9P7R1Q7"/>